<keyword evidence="2" id="KW-1185">Reference proteome</keyword>
<dbReference type="Proteomes" id="UP000010319">
    <property type="component" value="Unassembled WGS sequence"/>
</dbReference>
<accession>A0ABM9XZL6</accession>
<comment type="caution">
    <text evidence="1">The sequence shown here is derived from an EMBL/GenBank/DDBJ whole genome shotgun (WGS) entry which is preliminary data.</text>
</comment>
<gene>
    <name evidence="1" type="ORF">yberc0001_27350</name>
</gene>
<evidence type="ECO:0000313" key="2">
    <source>
        <dbReference type="Proteomes" id="UP000010319"/>
    </source>
</evidence>
<organism evidence="1 2">
    <name type="scientific">Yersinia bercovieri ATCC 43970</name>
    <dbReference type="NCBI Taxonomy" id="349968"/>
    <lineage>
        <taxon>Bacteria</taxon>
        <taxon>Pseudomonadati</taxon>
        <taxon>Pseudomonadota</taxon>
        <taxon>Gammaproteobacteria</taxon>
        <taxon>Enterobacterales</taxon>
        <taxon>Yersiniaceae</taxon>
        <taxon>Yersinia</taxon>
    </lineage>
</organism>
<protein>
    <submittedName>
        <fullName evidence="1">Uncharacterized protein</fullName>
    </submittedName>
</protein>
<proteinExistence type="predicted"/>
<sequence>MNRANLLVVNTITDEKAYSLNYRIRLTPLSKIGRLSVQEIKRKEGYLLSSE</sequence>
<evidence type="ECO:0000313" key="1">
    <source>
        <dbReference type="EMBL" id="EEQ06858.1"/>
    </source>
</evidence>
<reference evidence="1" key="1">
    <citation type="submission" date="2008-12" db="EMBL/GenBank/DDBJ databases">
        <title>Annotation of the Yersinia bercovieri ATCC 43970 genome.</title>
        <authorList>
            <person name="Read T.D."/>
            <person name="Akmal A."/>
            <person name="Bishop-Lilly K."/>
            <person name="Chen P.E."/>
            <person name="Cook C."/>
            <person name="Kiley M.P."/>
            <person name="Lentz S."/>
            <person name="Mateczun A."/>
            <person name="Nagarajan N."/>
            <person name="Nolan N."/>
            <person name="Osborne B.I."/>
            <person name="Pop M."/>
            <person name="Sozhamannan S."/>
            <person name="Stewart A.C."/>
            <person name="Sulakvelidze A."/>
            <person name="Thomason B."/>
            <person name="Willner K."/>
            <person name="Zwick M.E."/>
        </authorList>
    </citation>
    <scope>NUCLEOTIDE SEQUENCE [LARGE SCALE GENOMIC DNA]</scope>
    <source>
        <strain evidence="1">ATCC 43970</strain>
    </source>
</reference>
<dbReference type="EMBL" id="AALC02000020">
    <property type="protein sequence ID" value="EEQ06858.1"/>
    <property type="molecule type" value="Genomic_DNA"/>
</dbReference>
<name>A0ABM9XZL6_YERBE</name>